<dbReference type="EMBL" id="DTBJ01000016">
    <property type="protein sequence ID" value="HGM58274.1"/>
    <property type="molecule type" value="Genomic_DNA"/>
</dbReference>
<dbReference type="NCBIfam" id="TIGR01052">
    <property type="entry name" value="top6b"/>
    <property type="match status" value="1"/>
</dbReference>
<dbReference type="SUPFAM" id="SSF46946">
    <property type="entry name" value="S13-like H2TH domain"/>
    <property type="match status" value="1"/>
</dbReference>
<feature type="binding site" evidence="7">
    <location>
        <position position="47"/>
    </location>
    <ligand>
        <name>ATP</name>
        <dbReference type="ChEBI" id="CHEBI:30616"/>
    </ligand>
</feature>
<dbReference type="CDD" id="cd00823">
    <property type="entry name" value="TopoIIB_Trans"/>
    <property type="match status" value="1"/>
</dbReference>
<dbReference type="InterPro" id="IPR014721">
    <property type="entry name" value="Ribsml_uS5_D2-typ_fold_subgr"/>
</dbReference>
<keyword evidence="5 7" id="KW-0413">Isomerase</keyword>
<dbReference type="SUPFAM" id="SSF54211">
    <property type="entry name" value="Ribosomal protein S5 domain 2-like"/>
    <property type="match status" value="1"/>
</dbReference>
<proteinExistence type="inferred from homology"/>
<dbReference type="Gene3D" id="3.30.565.10">
    <property type="entry name" value="Histidine kinase-like ATPase, C-terminal domain"/>
    <property type="match status" value="1"/>
</dbReference>
<evidence type="ECO:0000313" key="9">
    <source>
        <dbReference type="EMBL" id="HGM58274.1"/>
    </source>
</evidence>
<comment type="similarity">
    <text evidence="7">Belongs to the TOP6B family.</text>
</comment>
<evidence type="ECO:0000256" key="7">
    <source>
        <dbReference type="HAMAP-Rule" id="MF_00322"/>
    </source>
</evidence>
<comment type="function">
    <text evidence="7">Relaxes both positive and negative superturns and exhibits a strong decatenase activity.</text>
</comment>
<dbReference type="InterPro" id="IPR015320">
    <property type="entry name" value="TopoVI_B_transducer"/>
</dbReference>
<protein>
    <recommendedName>
        <fullName evidence="7">Type 2 DNA topoisomerase 6 subunit B</fullName>
        <ecNumber evidence="7">5.6.2.2</ecNumber>
    </recommendedName>
    <alternativeName>
        <fullName evidence="7">Type II DNA topoisomerase VI subunit B</fullName>
        <shortName evidence="7">TopoVI-B</shortName>
    </alternativeName>
</protein>
<feature type="binding site" evidence="7">
    <location>
        <position position="81"/>
    </location>
    <ligand>
        <name>ATP</name>
        <dbReference type="ChEBI" id="CHEBI:30616"/>
    </ligand>
</feature>
<keyword evidence="1 7" id="KW-0547">Nucleotide-binding</keyword>
<dbReference type="InterPro" id="IPR036890">
    <property type="entry name" value="HATPase_C_sf"/>
</dbReference>
<dbReference type="InterPro" id="IPR010979">
    <property type="entry name" value="Ribosomal_uS13-like_H2TH"/>
</dbReference>
<keyword evidence="3 7" id="KW-0799">Topoisomerase</keyword>
<dbReference type="PANTHER" id="PTHR48444:SF1">
    <property type="entry name" value="DNA TOPOISOMERASE 6 SUBUNIT B"/>
    <property type="match status" value="1"/>
</dbReference>
<dbReference type="InterPro" id="IPR005734">
    <property type="entry name" value="TopoVI_B"/>
</dbReference>
<organism evidence="9">
    <name type="scientific">Staphylothermus marinus</name>
    <dbReference type="NCBI Taxonomy" id="2280"/>
    <lineage>
        <taxon>Archaea</taxon>
        <taxon>Thermoproteota</taxon>
        <taxon>Thermoprotei</taxon>
        <taxon>Desulfurococcales</taxon>
        <taxon>Desulfurococcaceae</taxon>
        <taxon>Staphylothermus</taxon>
    </lineage>
</organism>
<dbReference type="Gene3D" id="1.10.8.50">
    <property type="match status" value="1"/>
</dbReference>
<reference evidence="9" key="1">
    <citation type="journal article" date="2020" name="mSystems">
        <title>Genome- and Community-Level Interaction Insights into Carbon Utilization and Element Cycling Functions of Hydrothermarchaeota in Hydrothermal Sediment.</title>
        <authorList>
            <person name="Zhou Z."/>
            <person name="Liu Y."/>
            <person name="Xu W."/>
            <person name="Pan J."/>
            <person name="Luo Z.H."/>
            <person name="Li M."/>
        </authorList>
    </citation>
    <scope>NUCLEOTIDE SEQUENCE [LARGE SCALE GENOMIC DNA]</scope>
    <source>
        <strain evidence="10">SpSt-622</strain>
        <strain evidence="9">SpSt-642</strain>
    </source>
</reference>
<dbReference type="GO" id="GO:0005524">
    <property type="term" value="F:ATP binding"/>
    <property type="evidence" value="ECO:0007669"/>
    <property type="project" value="UniProtKB-UniRule"/>
</dbReference>
<comment type="caution">
    <text evidence="9">The sequence shown here is derived from an EMBL/GenBank/DDBJ whole genome shotgun (WGS) entry which is preliminary data.</text>
</comment>
<dbReference type="GO" id="GO:0006260">
    <property type="term" value="P:DNA replication"/>
    <property type="evidence" value="ECO:0007669"/>
    <property type="project" value="UniProtKB-UniRule"/>
</dbReference>
<dbReference type="SUPFAM" id="SSF55874">
    <property type="entry name" value="ATPase domain of HSP90 chaperone/DNA topoisomerase II/histidine kinase"/>
    <property type="match status" value="1"/>
</dbReference>
<dbReference type="GO" id="GO:0006265">
    <property type="term" value="P:DNA topological change"/>
    <property type="evidence" value="ECO:0007669"/>
    <property type="project" value="UniProtKB-UniRule"/>
</dbReference>
<sequence>MNSEIESFSEKYRALSPAEFFMKYKEIAGFNNPTRAMYQTIRELVENALDATDSYGILPIIKIIIQNLSEERKFYKITVEDNGIGLAPHVVPDAFGKLLFSSKYILRQTRGMYGLGVKVAVLYAQMTTGRPVEVTTSKPGLKFIYHFKLRINVNKNEPEVIERSTIRKNVDWNGTIVSLTIHGDWSRAKSKILEYIEKTAVVTPYASITLVTPENKIILYERIIDKLPKPPREVKPHPYGVDLESLKQIISTSKYSTIQDVLKHSFQSIGDLTSRKLLDLAGIKYNTDPRKLSEEDLLKLVEVMKKYDKYKPPKPDALSPFGSEIIIAGLNRMYSPEFVHAVTRKPRAYQGHPFIVEAGIAYGGRVPISAQDKPVVLRYANKIPLLYDEGDDVITAVVKDDIKWSNYLVNLPTNILVLVHVCSTKVPFSGVGKETIADVPEIRREIRLAIMENARRLKKYIARKKKEEEMKKKVINIAKYIPEIARSLAVITHSDGLDKDIITNKLVEILVAKTGLPLVEVKNAIESVEIGV</sequence>
<dbReference type="AlphaFoldDB" id="A0A7C4D6S5"/>
<evidence type="ECO:0000313" key="10">
    <source>
        <dbReference type="EMBL" id="HGU65181.1"/>
    </source>
</evidence>
<dbReference type="InterPro" id="IPR003594">
    <property type="entry name" value="HATPase_dom"/>
</dbReference>
<evidence type="ECO:0000256" key="6">
    <source>
        <dbReference type="ARBA" id="ARBA00063696"/>
    </source>
</evidence>
<evidence type="ECO:0000256" key="3">
    <source>
        <dbReference type="ARBA" id="ARBA00023029"/>
    </source>
</evidence>
<dbReference type="EC" id="5.6.2.2" evidence="7"/>
<dbReference type="EMBL" id="DTAN01000120">
    <property type="protein sequence ID" value="HGU65181.1"/>
    <property type="molecule type" value="Genomic_DNA"/>
</dbReference>
<dbReference type="GO" id="GO:0003677">
    <property type="term" value="F:DNA binding"/>
    <property type="evidence" value="ECO:0007669"/>
    <property type="project" value="UniProtKB-UniRule"/>
</dbReference>
<evidence type="ECO:0000256" key="5">
    <source>
        <dbReference type="ARBA" id="ARBA00023235"/>
    </source>
</evidence>
<dbReference type="Gene3D" id="3.30.230.10">
    <property type="match status" value="1"/>
</dbReference>
<dbReference type="PIRSF" id="PIRSF006553">
    <property type="entry name" value="TopoVI_B"/>
    <property type="match status" value="1"/>
</dbReference>
<dbReference type="NCBIfam" id="NF003218">
    <property type="entry name" value="PRK04184.1"/>
    <property type="match status" value="1"/>
</dbReference>
<dbReference type="PANTHER" id="PTHR48444">
    <property type="entry name" value="DNA TOPOISOMERASE 6 SUBUNIT B"/>
    <property type="match status" value="1"/>
</dbReference>
<dbReference type="FunFam" id="3.30.565.10:FF:000062">
    <property type="entry name" value="Type 2 DNA topoisomerase 6 subunit B"/>
    <property type="match status" value="1"/>
</dbReference>
<evidence type="ECO:0000256" key="4">
    <source>
        <dbReference type="ARBA" id="ARBA00023125"/>
    </source>
</evidence>
<comment type="catalytic activity">
    <reaction evidence="7">
        <text>ATP-dependent breakage, passage and rejoining of double-stranded DNA.</text>
        <dbReference type="EC" id="5.6.2.2"/>
    </reaction>
</comment>
<keyword evidence="4 7" id="KW-0238">DNA-binding</keyword>
<feature type="binding site" evidence="7">
    <location>
        <position position="433"/>
    </location>
    <ligand>
        <name>ATP</name>
        <dbReference type="ChEBI" id="CHEBI:30616"/>
    </ligand>
</feature>
<dbReference type="SMART" id="SM00387">
    <property type="entry name" value="HATPase_c"/>
    <property type="match status" value="1"/>
</dbReference>
<dbReference type="Pfam" id="PF09239">
    <property type="entry name" value="Topo-VIb_trans"/>
    <property type="match status" value="1"/>
</dbReference>
<feature type="binding site" evidence="7">
    <location>
        <begin position="102"/>
        <end position="103"/>
    </location>
    <ligand>
        <name>ATP</name>
        <dbReference type="ChEBI" id="CHEBI:30616"/>
    </ligand>
</feature>
<gene>
    <name evidence="7" type="primary">top6B</name>
    <name evidence="10" type="ORF">ENT92_03075</name>
    <name evidence="9" type="ORF">ENU14_01610</name>
</gene>
<dbReference type="GO" id="GO:0003918">
    <property type="term" value="F:DNA topoisomerase type II (double strand cut, ATP-hydrolyzing) activity"/>
    <property type="evidence" value="ECO:0007669"/>
    <property type="project" value="UniProtKB-UniRule"/>
</dbReference>
<name>A0A7C4D6S5_STAMA</name>
<evidence type="ECO:0000256" key="1">
    <source>
        <dbReference type="ARBA" id="ARBA00022741"/>
    </source>
</evidence>
<keyword evidence="2 7" id="KW-0067">ATP-binding</keyword>
<feature type="binding site" evidence="7">
    <location>
        <begin position="111"/>
        <end position="118"/>
    </location>
    <ligand>
        <name>ATP</name>
        <dbReference type="ChEBI" id="CHEBI:30616"/>
    </ligand>
</feature>
<feature type="domain" description="Histidine kinase/HSP90-like ATPase" evidence="8">
    <location>
        <begin position="32"/>
        <end position="151"/>
    </location>
</feature>
<accession>A0A7C4D6S5</accession>
<dbReference type="InterPro" id="IPR020568">
    <property type="entry name" value="Ribosomal_Su5_D2-typ_SF"/>
</dbReference>
<dbReference type="Pfam" id="PF02518">
    <property type="entry name" value="HATPase_c"/>
    <property type="match status" value="1"/>
</dbReference>
<evidence type="ECO:0000259" key="8">
    <source>
        <dbReference type="SMART" id="SM00387"/>
    </source>
</evidence>
<dbReference type="HAMAP" id="MF_00322">
    <property type="entry name" value="Top6B"/>
    <property type="match status" value="1"/>
</dbReference>
<comment type="subunit">
    <text evidence="6 7">Homodimer. Heterotetramer of two Top6A and two Top6B chains.</text>
</comment>
<evidence type="ECO:0000256" key="2">
    <source>
        <dbReference type="ARBA" id="ARBA00022840"/>
    </source>
</evidence>